<evidence type="ECO:0000313" key="1">
    <source>
        <dbReference type="EMBL" id="SCV72259.1"/>
    </source>
</evidence>
<evidence type="ECO:0000313" key="2">
    <source>
        <dbReference type="Proteomes" id="UP000198372"/>
    </source>
</evidence>
<name>A0A238FHI6_9BASI</name>
<dbReference type="AlphaFoldDB" id="A0A238FHI6"/>
<reference evidence="2" key="1">
    <citation type="submission" date="2016-09" db="EMBL/GenBank/DDBJ databases">
        <authorList>
            <person name="Jeantristanb JTB J.-T."/>
            <person name="Ricardo R."/>
        </authorList>
    </citation>
    <scope>NUCLEOTIDE SEQUENCE [LARGE SCALE GENOMIC DNA]</scope>
</reference>
<gene>
    <name evidence="1" type="ORF">BQ2448_4953</name>
</gene>
<proteinExistence type="predicted"/>
<dbReference type="STRING" id="269621.A0A238FHI6"/>
<dbReference type="EMBL" id="FMSP01000008">
    <property type="protein sequence ID" value="SCV72259.1"/>
    <property type="molecule type" value="Genomic_DNA"/>
</dbReference>
<protein>
    <submittedName>
        <fullName evidence="1">BQ2448_4953 protein</fullName>
    </submittedName>
</protein>
<keyword evidence="2" id="KW-1185">Reference proteome</keyword>
<organism evidence="1 2">
    <name type="scientific">Microbotryum intermedium</name>
    <dbReference type="NCBI Taxonomy" id="269621"/>
    <lineage>
        <taxon>Eukaryota</taxon>
        <taxon>Fungi</taxon>
        <taxon>Dikarya</taxon>
        <taxon>Basidiomycota</taxon>
        <taxon>Pucciniomycotina</taxon>
        <taxon>Microbotryomycetes</taxon>
        <taxon>Microbotryales</taxon>
        <taxon>Microbotryaceae</taxon>
        <taxon>Microbotryum</taxon>
    </lineage>
</organism>
<accession>A0A238FHI6</accession>
<sequence>MGTEYLALVKGMALVSRSRVVLLLSAILVLGSSSSIVNARVVKRQDNCTRDTQGRGFFDVTPGGGSWLTNATKDGLGEPINVVLSANSDAHVLTAAGFQEWALSIQYGPQFLNVTGGGFQLANLGDGNGFRNQTGLLRYNYRNPTFGTLNETLFGGSHFRYWLQSGCFAASGAWFIAASVEESLTRKHMIIPNGYDEGRNQLVGNATMANGTASPVSKRVFFATSQLLQFLPPNSSQGINHNITTDGQVAILTVTVANPGGPGGQPNPKPSSASMSAGRLTLRAKAFIASGSLISMSIVALL</sequence>
<dbReference type="OrthoDB" id="2310204at2759"/>
<dbReference type="Proteomes" id="UP000198372">
    <property type="component" value="Unassembled WGS sequence"/>
</dbReference>